<evidence type="ECO:0000313" key="2">
    <source>
        <dbReference type="Proteomes" id="UP000037685"/>
    </source>
</evidence>
<reference evidence="1 2" key="1">
    <citation type="submission" date="2015-07" db="EMBL/GenBank/DDBJ databases">
        <authorList>
            <person name="Noorani M."/>
        </authorList>
    </citation>
    <scope>NUCLEOTIDE SEQUENCE [LARGE SCALE GENOMIC DNA]</scope>
    <source>
        <strain evidence="2">ATCC 25104 / DSM 625 / JCM 10724 / NBRC 103206 / NCIMB 11243 / YT-1</strain>
    </source>
</reference>
<comment type="caution">
    <text evidence="1">The sequence shown here is derived from an EMBL/GenBank/DDBJ whole genome shotgun (WGS) entry which is preliminary data.</text>
</comment>
<evidence type="ECO:0000313" key="1">
    <source>
        <dbReference type="EMBL" id="KOX89074.1"/>
    </source>
</evidence>
<dbReference type="EMBL" id="LHCI01000106">
    <property type="protein sequence ID" value="KOX89074.1"/>
    <property type="molecule type" value="Genomic_DNA"/>
</dbReference>
<protein>
    <submittedName>
        <fullName evidence="1">Uncharacterized protein</fullName>
    </submittedName>
</protein>
<organism evidence="1 2">
    <name type="scientific">Thermus aquaticus</name>
    <dbReference type="NCBI Taxonomy" id="271"/>
    <lineage>
        <taxon>Bacteria</taxon>
        <taxon>Thermotogati</taxon>
        <taxon>Deinococcota</taxon>
        <taxon>Deinococci</taxon>
        <taxon>Thermales</taxon>
        <taxon>Thermaceae</taxon>
        <taxon>Thermus</taxon>
    </lineage>
</organism>
<dbReference type="Proteomes" id="UP000037685">
    <property type="component" value="Unassembled WGS sequence"/>
</dbReference>
<gene>
    <name evidence="1" type="ORF">BVI061214_00223</name>
</gene>
<name>A0A0N0BL52_THEAQ</name>
<proteinExistence type="predicted"/>
<accession>A0A0N0BL52</accession>
<sequence length="46" mass="4999">MILPGSRNNQGVAGPVARLEVGPSPYHLPILAPALLRVLVVRRFRP</sequence>
<dbReference type="AlphaFoldDB" id="A0A0N0BL52"/>